<comment type="caution">
    <text evidence="2">The sequence shown here is derived from an EMBL/GenBank/DDBJ whole genome shotgun (WGS) entry which is preliminary data.</text>
</comment>
<evidence type="ECO:0008006" key="4">
    <source>
        <dbReference type="Google" id="ProtNLM"/>
    </source>
</evidence>
<gene>
    <name evidence="2" type="ORF">HMPREF0554_0337</name>
</gene>
<dbReference type="EMBL" id="ADAD01000104">
    <property type="protein sequence ID" value="EEY35182.1"/>
    <property type="molecule type" value="Genomic_DNA"/>
</dbReference>
<dbReference type="SUPFAM" id="SSF51735">
    <property type="entry name" value="NAD(P)-binding Rossmann-fold domains"/>
    <property type="match status" value="1"/>
</dbReference>
<keyword evidence="3" id="KW-1185">Reference proteome</keyword>
<dbReference type="GO" id="GO:0016491">
    <property type="term" value="F:oxidoreductase activity"/>
    <property type="evidence" value="ECO:0007669"/>
    <property type="project" value="UniProtKB-KW"/>
</dbReference>
<dbReference type="AlphaFoldDB" id="D0GL83"/>
<evidence type="ECO:0000256" key="1">
    <source>
        <dbReference type="ARBA" id="ARBA00023002"/>
    </source>
</evidence>
<name>D0GL83_9FUSO</name>
<dbReference type="eggNOG" id="COG0702">
    <property type="taxonomic scope" value="Bacteria"/>
</dbReference>
<dbReference type="InterPro" id="IPR044201">
    <property type="entry name" value="DVR-like"/>
</dbReference>
<dbReference type="Gene3D" id="3.40.50.720">
    <property type="entry name" value="NAD(P)-binding Rossmann-like Domain"/>
    <property type="match status" value="1"/>
</dbReference>
<evidence type="ECO:0000313" key="3">
    <source>
        <dbReference type="Proteomes" id="UP000004226"/>
    </source>
</evidence>
<dbReference type="Proteomes" id="UP000004226">
    <property type="component" value="Unassembled WGS sequence"/>
</dbReference>
<accession>D0GL83</accession>
<reference evidence="2 3" key="1">
    <citation type="submission" date="2009-10" db="EMBL/GenBank/DDBJ databases">
        <authorList>
            <person name="Harkins D.M."/>
            <person name="Madupu R."/>
            <person name="Durkin A.S."/>
            <person name="Torralba M."/>
            <person name="Methe B."/>
            <person name="Sutton G.G."/>
            <person name="Strausberg R.L."/>
            <person name="Nelson K.E."/>
        </authorList>
    </citation>
    <scope>NUCLEOTIDE SEQUENCE [LARGE SCALE GENOMIC DNA]</scope>
    <source>
        <strain evidence="2 3">F0264</strain>
    </source>
</reference>
<dbReference type="InterPro" id="IPR036291">
    <property type="entry name" value="NAD(P)-bd_dom_sf"/>
</dbReference>
<organism evidence="2 3">
    <name type="scientific">Pseudoleptotrichia goodfellowii F0264</name>
    <dbReference type="NCBI Taxonomy" id="596323"/>
    <lineage>
        <taxon>Bacteria</taxon>
        <taxon>Fusobacteriati</taxon>
        <taxon>Fusobacteriota</taxon>
        <taxon>Fusobacteriia</taxon>
        <taxon>Fusobacteriales</taxon>
        <taxon>Leptotrichiaceae</taxon>
        <taxon>Pseudoleptotrichia</taxon>
    </lineage>
</organism>
<dbReference type="PANTHER" id="PTHR47378:SF1">
    <property type="entry name" value="DIVINYL CHLOROPHYLLIDE A 8-VINYL-REDUCTASE, CHLOROPLASTIC"/>
    <property type="match status" value="1"/>
</dbReference>
<evidence type="ECO:0000313" key="2">
    <source>
        <dbReference type="EMBL" id="EEY35182.1"/>
    </source>
</evidence>
<sequence>MKNSRLDYCVIRPTGFFSDISEIFKMAERGKVYLFGKGEYRMNPIHGEDLAEFCVNCIHSSEQELPVGGPEIFTQKELSQVAFKISGKKEKIVYISDKIRVLILKIGKFLMPKTKFGPVEFFLNAMSIDMVAPEYGKHKIEEYFEELKNQ</sequence>
<dbReference type="PANTHER" id="PTHR47378">
    <property type="entry name" value="DIVINYL CHLOROPHYLLIDE A 8-VINYL-REDUCTASE, CHLOROPLASTIC"/>
    <property type="match status" value="1"/>
</dbReference>
<proteinExistence type="predicted"/>
<protein>
    <recommendedName>
        <fullName evidence="4">NAD(P)-binding domain-containing protein</fullName>
    </recommendedName>
</protein>
<keyword evidence="1" id="KW-0560">Oxidoreductase</keyword>